<reference evidence="1" key="1">
    <citation type="submission" date="2018-05" db="EMBL/GenBank/DDBJ databases">
        <authorList>
            <person name="Lanie J.A."/>
            <person name="Ng W.-L."/>
            <person name="Kazmierczak K.M."/>
            <person name="Andrzejewski T.M."/>
            <person name="Davidsen T.M."/>
            <person name="Wayne K.J."/>
            <person name="Tettelin H."/>
            <person name="Glass J.I."/>
            <person name="Rusch D."/>
            <person name="Podicherti R."/>
            <person name="Tsui H.-C.T."/>
            <person name="Winkler M.E."/>
        </authorList>
    </citation>
    <scope>NUCLEOTIDE SEQUENCE</scope>
</reference>
<protein>
    <submittedName>
        <fullName evidence="1">Uncharacterized protein</fullName>
    </submittedName>
</protein>
<gene>
    <name evidence="1" type="ORF">METZ01_LOCUS197582</name>
</gene>
<feature type="non-terminal residue" evidence="1">
    <location>
        <position position="23"/>
    </location>
</feature>
<organism evidence="1">
    <name type="scientific">marine metagenome</name>
    <dbReference type="NCBI Taxonomy" id="408172"/>
    <lineage>
        <taxon>unclassified sequences</taxon>
        <taxon>metagenomes</taxon>
        <taxon>ecological metagenomes</taxon>
    </lineage>
</organism>
<proteinExistence type="predicted"/>
<evidence type="ECO:0000313" key="1">
    <source>
        <dbReference type="EMBL" id="SVB44728.1"/>
    </source>
</evidence>
<dbReference type="AlphaFoldDB" id="A0A382E256"/>
<sequence length="23" mass="2459">CCYLLGTRLPPAMLGLASIHCLI</sequence>
<name>A0A382E256_9ZZZZ</name>
<accession>A0A382E256</accession>
<dbReference type="EMBL" id="UINC01042295">
    <property type="protein sequence ID" value="SVB44728.1"/>
    <property type="molecule type" value="Genomic_DNA"/>
</dbReference>
<feature type="non-terminal residue" evidence="1">
    <location>
        <position position="1"/>
    </location>
</feature>